<name>A0AA39F591_MICHY</name>
<accession>A0AA39F591</accession>
<dbReference type="AlphaFoldDB" id="A0AA39F591"/>
<feature type="compositionally biased region" description="Basic and acidic residues" evidence="1">
    <location>
        <begin position="31"/>
        <end position="48"/>
    </location>
</feature>
<proteinExistence type="predicted"/>
<reference evidence="2" key="1">
    <citation type="journal article" date="2023" name="bioRxiv">
        <title>Scaffold-level genome assemblies of two parasitoid biocontrol wasps reveal the parthenogenesis mechanism and an associated novel virus.</title>
        <authorList>
            <person name="Inwood S."/>
            <person name="Skelly J."/>
            <person name="Guhlin J."/>
            <person name="Harrop T."/>
            <person name="Goldson S."/>
            <person name="Dearden P."/>
        </authorList>
    </citation>
    <scope>NUCLEOTIDE SEQUENCE</scope>
    <source>
        <strain evidence="2">Lincoln</strain>
        <tissue evidence="2">Whole body</tissue>
    </source>
</reference>
<protein>
    <submittedName>
        <fullName evidence="2">Uncharacterized protein</fullName>
    </submittedName>
</protein>
<evidence type="ECO:0000313" key="3">
    <source>
        <dbReference type="Proteomes" id="UP001168972"/>
    </source>
</evidence>
<keyword evidence="3" id="KW-1185">Reference proteome</keyword>
<evidence type="ECO:0000313" key="2">
    <source>
        <dbReference type="EMBL" id="KAK0163114.1"/>
    </source>
</evidence>
<dbReference type="Proteomes" id="UP001168972">
    <property type="component" value="Unassembled WGS sequence"/>
</dbReference>
<comment type="caution">
    <text evidence="2">The sequence shown here is derived from an EMBL/GenBank/DDBJ whole genome shotgun (WGS) entry which is preliminary data.</text>
</comment>
<evidence type="ECO:0000256" key="1">
    <source>
        <dbReference type="SAM" id="MobiDB-lite"/>
    </source>
</evidence>
<sequence>MLHLLSPESLTGNNLPSYIDFYRECTRRQHFARSDSTHEPTTFKELDKIGSTTTSPAGTHQDPLGDVA</sequence>
<feature type="region of interest" description="Disordered" evidence="1">
    <location>
        <begin position="31"/>
        <end position="68"/>
    </location>
</feature>
<gene>
    <name evidence="2" type="ORF">PV327_006822</name>
</gene>
<dbReference type="EMBL" id="JAQQBR010001833">
    <property type="protein sequence ID" value="KAK0163114.1"/>
    <property type="molecule type" value="Genomic_DNA"/>
</dbReference>
<organism evidence="2 3">
    <name type="scientific">Microctonus hyperodae</name>
    <name type="common">Parasitoid wasp</name>
    <dbReference type="NCBI Taxonomy" id="165561"/>
    <lineage>
        <taxon>Eukaryota</taxon>
        <taxon>Metazoa</taxon>
        <taxon>Ecdysozoa</taxon>
        <taxon>Arthropoda</taxon>
        <taxon>Hexapoda</taxon>
        <taxon>Insecta</taxon>
        <taxon>Pterygota</taxon>
        <taxon>Neoptera</taxon>
        <taxon>Endopterygota</taxon>
        <taxon>Hymenoptera</taxon>
        <taxon>Apocrita</taxon>
        <taxon>Ichneumonoidea</taxon>
        <taxon>Braconidae</taxon>
        <taxon>Euphorinae</taxon>
        <taxon>Microctonus</taxon>
    </lineage>
</organism>
<reference evidence="2" key="2">
    <citation type="submission" date="2023-03" db="EMBL/GenBank/DDBJ databases">
        <authorList>
            <person name="Inwood S.N."/>
            <person name="Skelly J.G."/>
            <person name="Guhlin J."/>
            <person name="Harrop T.W.R."/>
            <person name="Goldson S.G."/>
            <person name="Dearden P.K."/>
        </authorList>
    </citation>
    <scope>NUCLEOTIDE SEQUENCE</scope>
    <source>
        <strain evidence="2">Lincoln</strain>
        <tissue evidence="2">Whole body</tissue>
    </source>
</reference>